<evidence type="ECO:0000256" key="16">
    <source>
        <dbReference type="SAM" id="SignalP"/>
    </source>
</evidence>
<evidence type="ECO:0000256" key="14">
    <source>
        <dbReference type="ARBA" id="ARBA00048766"/>
    </source>
</evidence>
<dbReference type="OrthoDB" id="187139at2759"/>
<feature type="chain" id="PRO_5040449121" description="galacturonan 1,4-alpha-galacturonidase" evidence="16">
    <location>
        <begin position="23"/>
        <end position="427"/>
    </location>
</feature>
<evidence type="ECO:0000256" key="10">
    <source>
        <dbReference type="ARBA" id="ARBA00023316"/>
    </source>
</evidence>
<dbReference type="EMBL" id="MU157990">
    <property type="protein sequence ID" value="KAF9521779.1"/>
    <property type="molecule type" value="Genomic_DNA"/>
</dbReference>
<sequence>MKLSILPSVLATLGALAQLAAAAGRKACNLRPLGGGKDDTTQVEAAIASCGQYGTTVFDQGSYNITRKMKWDLLSSRVDLKGYLNFNPNIDYWMNSNNTYRAIFIQSLVATSSSMPINTGGIQGNGQKWWSYFANRTRQDGDGRPVALSLVNVTGGVVRNFRIESPPFWANAVSQSSNVTYDGMLTNATNTDPLWAGQNVTPNTDGINTYRSDFVTLRNWDITCGDDCLAIKGPSNATKNSSDVIAHNITCRGGNGLAFGSLGQYAELVDTVRNVDLKDIFSPLNSSPKMTRIDKKLQPNMRWGIYFKSWSGSISGTPPTGGGGGSGYVRNVTVRNVVVDQVDAPIFLHHNSGSIPSKMTYSNVTFSNFTGTATTNKIVELSCGNGPACTDITFEKINVTAPAGLTPQYICSNAADIKGLSGSCSGI</sequence>
<comment type="subcellular location">
    <subcellularLocation>
        <location evidence="1">Secreted</location>
    </subcellularLocation>
</comment>
<evidence type="ECO:0000256" key="15">
    <source>
        <dbReference type="RuleBase" id="RU361169"/>
    </source>
</evidence>
<evidence type="ECO:0000256" key="9">
    <source>
        <dbReference type="ARBA" id="ARBA00023295"/>
    </source>
</evidence>
<keyword evidence="10" id="KW-0961">Cell wall biogenesis/degradation</keyword>
<dbReference type="GO" id="GO:0071555">
    <property type="term" value="P:cell wall organization"/>
    <property type="evidence" value="ECO:0007669"/>
    <property type="project" value="UniProtKB-KW"/>
</dbReference>
<evidence type="ECO:0000313" key="17">
    <source>
        <dbReference type="EMBL" id="KAF9521779.1"/>
    </source>
</evidence>
<dbReference type="GO" id="GO:0000272">
    <property type="term" value="P:polysaccharide catabolic process"/>
    <property type="evidence" value="ECO:0007669"/>
    <property type="project" value="UniProtKB-KW"/>
</dbReference>
<dbReference type="SUPFAM" id="SSF51126">
    <property type="entry name" value="Pectin lyase-like"/>
    <property type="match status" value="1"/>
</dbReference>
<dbReference type="Gene3D" id="2.160.20.10">
    <property type="entry name" value="Single-stranded right-handed beta-helix, Pectin lyase-like"/>
    <property type="match status" value="1"/>
</dbReference>
<evidence type="ECO:0000256" key="4">
    <source>
        <dbReference type="ARBA" id="ARBA00022729"/>
    </source>
</evidence>
<keyword evidence="7" id="KW-0325">Glycoprotein</keyword>
<organism evidence="17 18">
    <name type="scientific">Crepidotus variabilis</name>
    <dbReference type="NCBI Taxonomy" id="179855"/>
    <lineage>
        <taxon>Eukaryota</taxon>
        <taxon>Fungi</taxon>
        <taxon>Dikarya</taxon>
        <taxon>Basidiomycota</taxon>
        <taxon>Agaricomycotina</taxon>
        <taxon>Agaricomycetes</taxon>
        <taxon>Agaricomycetidae</taxon>
        <taxon>Agaricales</taxon>
        <taxon>Agaricineae</taxon>
        <taxon>Crepidotaceae</taxon>
        <taxon>Crepidotus</taxon>
    </lineage>
</organism>
<evidence type="ECO:0000313" key="18">
    <source>
        <dbReference type="Proteomes" id="UP000807306"/>
    </source>
</evidence>
<keyword evidence="9 15" id="KW-0326">Glycosidase</keyword>
<keyword evidence="17" id="KW-0456">Lyase</keyword>
<keyword evidence="4 16" id="KW-0732">Signal</keyword>
<keyword evidence="18" id="KW-1185">Reference proteome</keyword>
<comment type="similarity">
    <text evidence="2 15">Belongs to the glycosyl hydrolase 28 family.</text>
</comment>
<reference evidence="17" key="1">
    <citation type="submission" date="2020-11" db="EMBL/GenBank/DDBJ databases">
        <authorList>
            <consortium name="DOE Joint Genome Institute"/>
            <person name="Ahrendt S."/>
            <person name="Riley R."/>
            <person name="Andreopoulos W."/>
            <person name="Labutti K."/>
            <person name="Pangilinan J."/>
            <person name="Ruiz-Duenas F.J."/>
            <person name="Barrasa J.M."/>
            <person name="Sanchez-Garcia M."/>
            <person name="Camarero S."/>
            <person name="Miyauchi S."/>
            <person name="Serrano A."/>
            <person name="Linde D."/>
            <person name="Babiker R."/>
            <person name="Drula E."/>
            <person name="Ayuso-Fernandez I."/>
            <person name="Pacheco R."/>
            <person name="Padilla G."/>
            <person name="Ferreira P."/>
            <person name="Barriuso J."/>
            <person name="Kellner H."/>
            <person name="Castanera R."/>
            <person name="Alfaro M."/>
            <person name="Ramirez L."/>
            <person name="Pisabarro A.G."/>
            <person name="Kuo A."/>
            <person name="Tritt A."/>
            <person name="Lipzen A."/>
            <person name="He G."/>
            <person name="Yan M."/>
            <person name="Ng V."/>
            <person name="Cullen D."/>
            <person name="Martin F."/>
            <person name="Rosso M.-N."/>
            <person name="Henrissat B."/>
            <person name="Hibbett D."/>
            <person name="Martinez A.T."/>
            <person name="Grigoriev I.V."/>
        </authorList>
    </citation>
    <scope>NUCLEOTIDE SEQUENCE</scope>
    <source>
        <strain evidence="17">CBS 506.95</strain>
    </source>
</reference>
<gene>
    <name evidence="17" type="ORF">CPB83DRAFT_841005</name>
</gene>
<proteinExistence type="inferred from homology"/>
<evidence type="ECO:0000256" key="13">
    <source>
        <dbReference type="ARBA" id="ARBA00038933"/>
    </source>
</evidence>
<dbReference type="GO" id="GO:0016829">
    <property type="term" value="F:lyase activity"/>
    <property type="evidence" value="ECO:0007669"/>
    <property type="project" value="UniProtKB-KW"/>
</dbReference>
<dbReference type="GO" id="GO:0004650">
    <property type="term" value="F:polygalacturonase activity"/>
    <property type="evidence" value="ECO:0007669"/>
    <property type="project" value="InterPro"/>
</dbReference>
<name>A0A9P6JI57_9AGAR</name>
<evidence type="ECO:0000256" key="2">
    <source>
        <dbReference type="ARBA" id="ARBA00008834"/>
    </source>
</evidence>
<evidence type="ECO:0000256" key="7">
    <source>
        <dbReference type="ARBA" id="ARBA00023180"/>
    </source>
</evidence>
<dbReference type="EC" id="3.2.1.67" evidence="13"/>
<keyword evidence="3" id="KW-0964">Secreted</keyword>
<dbReference type="AlphaFoldDB" id="A0A9P6JI57"/>
<evidence type="ECO:0000256" key="1">
    <source>
        <dbReference type="ARBA" id="ARBA00004613"/>
    </source>
</evidence>
<dbReference type="InterPro" id="IPR011050">
    <property type="entry name" value="Pectin_lyase_fold/virulence"/>
</dbReference>
<evidence type="ECO:0000256" key="3">
    <source>
        <dbReference type="ARBA" id="ARBA00022525"/>
    </source>
</evidence>
<keyword evidence="5 15" id="KW-0378">Hydrolase</keyword>
<dbReference type="Proteomes" id="UP000807306">
    <property type="component" value="Unassembled WGS sequence"/>
</dbReference>
<evidence type="ECO:0000256" key="5">
    <source>
        <dbReference type="ARBA" id="ARBA00022801"/>
    </source>
</evidence>
<dbReference type="GO" id="GO:0005576">
    <property type="term" value="C:extracellular region"/>
    <property type="evidence" value="ECO:0007669"/>
    <property type="project" value="UniProtKB-SubCell"/>
</dbReference>
<dbReference type="PANTHER" id="PTHR31736:SF12">
    <property type="entry name" value="EXO-POLYGALACTURONASE, PUTATIVE-RELATED"/>
    <property type="match status" value="1"/>
</dbReference>
<evidence type="ECO:0000256" key="8">
    <source>
        <dbReference type="ARBA" id="ARBA00023277"/>
    </source>
</evidence>
<evidence type="ECO:0000256" key="12">
    <source>
        <dbReference type="ARBA" id="ARBA00037312"/>
    </source>
</evidence>
<comment type="catalytic activity">
    <reaction evidence="14">
        <text>[(1-&gt;4)-alpha-D-galacturonosyl](n) + H2O = alpha-D-galacturonate + [(1-&gt;4)-alpha-D-galacturonosyl](n-1)</text>
        <dbReference type="Rhea" id="RHEA:14117"/>
        <dbReference type="Rhea" id="RHEA-COMP:14570"/>
        <dbReference type="Rhea" id="RHEA-COMP:14572"/>
        <dbReference type="ChEBI" id="CHEBI:15377"/>
        <dbReference type="ChEBI" id="CHEBI:58658"/>
        <dbReference type="ChEBI" id="CHEBI:140523"/>
        <dbReference type="EC" id="3.2.1.67"/>
    </reaction>
</comment>
<evidence type="ECO:0000256" key="11">
    <source>
        <dbReference type="ARBA" id="ARBA00023326"/>
    </source>
</evidence>
<dbReference type="PANTHER" id="PTHR31736">
    <property type="match status" value="1"/>
</dbReference>
<dbReference type="InterPro" id="IPR012334">
    <property type="entry name" value="Pectin_lyas_fold"/>
</dbReference>
<keyword evidence="8" id="KW-0119">Carbohydrate metabolism</keyword>
<dbReference type="InterPro" id="IPR000743">
    <property type="entry name" value="Glyco_hydro_28"/>
</dbReference>
<dbReference type="GO" id="GO:0047911">
    <property type="term" value="F:galacturan 1,4-alpha-galacturonidase activity"/>
    <property type="evidence" value="ECO:0007669"/>
    <property type="project" value="UniProtKB-EC"/>
</dbReference>
<dbReference type="Pfam" id="PF00295">
    <property type="entry name" value="Glyco_hydro_28"/>
    <property type="match status" value="2"/>
</dbReference>
<keyword evidence="11" id="KW-0624">Polysaccharide degradation</keyword>
<comment type="caution">
    <text evidence="17">The sequence shown here is derived from an EMBL/GenBank/DDBJ whole genome shotgun (WGS) entry which is preliminary data.</text>
</comment>
<evidence type="ECO:0000256" key="6">
    <source>
        <dbReference type="ARBA" id="ARBA00023157"/>
    </source>
</evidence>
<keyword evidence="6" id="KW-1015">Disulfide bond</keyword>
<protein>
    <recommendedName>
        <fullName evidence="13">galacturonan 1,4-alpha-galacturonidase</fullName>
        <ecNumber evidence="13">3.2.1.67</ecNumber>
    </recommendedName>
</protein>
<feature type="signal peptide" evidence="16">
    <location>
        <begin position="1"/>
        <end position="22"/>
    </location>
</feature>
<comment type="function">
    <text evidence="12">Specific in hydrolyzing the terminal glycosidic bond of polygalacturonic acid and oligogalacturonates.</text>
</comment>
<accession>A0A9P6JI57</accession>